<protein>
    <recommendedName>
        <fullName evidence="2">CBS domain-containing protein</fullName>
    </recommendedName>
</protein>
<dbReference type="EMBL" id="UINC01005239">
    <property type="protein sequence ID" value="SVA20030.1"/>
    <property type="molecule type" value="Genomic_DNA"/>
</dbReference>
<dbReference type="AlphaFoldDB" id="A0A381TVL0"/>
<name>A0A381TVL0_9ZZZZ</name>
<dbReference type="InterPro" id="IPR000644">
    <property type="entry name" value="CBS_dom"/>
</dbReference>
<dbReference type="Pfam" id="PF00571">
    <property type="entry name" value="CBS"/>
    <property type="match status" value="2"/>
</dbReference>
<dbReference type="Gene3D" id="3.10.580.10">
    <property type="entry name" value="CBS-domain"/>
    <property type="match status" value="1"/>
</dbReference>
<dbReference type="SUPFAM" id="SSF54631">
    <property type="entry name" value="CBS-domain pair"/>
    <property type="match status" value="1"/>
</dbReference>
<evidence type="ECO:0000259" key="2">
    <source>
        <dbReference type="PROSITE" id="PS51371"/>
    </source>
</evidence>
<dbReference type="PANTHER" id="PTHR43080">
    <property type="entry name" value="CBS DOMAIN-CONTAINING PROTEIN CBSX3, MITOCHONDRIAL"/>
    <property type="match status" value="1"/>
</dbReference>
<dbReference type="SMART" id="SM00116">
    <property type="entry name" value="CBS"/>
    <property type="match status" value="2"/>
</dbReference>
<organism evidence="3">
    <name type="scientific">marine metagenome</name>
    <dbReference type="NCBI Taxonomy" id="408172"/>
    <lineage>
        <taxon>unclassified sequences</taxon>
        <taxon>metagenomes</taxon>
        <taxon>ecological metagenomes</taxon>
    </lineage>
</organism>
<feature type="domain" description="CBS" evidence="2">
    <location>
        <begin position="41"/>
        <end position="98"/>
    </location>
</feature>
<evidence type="ECO:0000256" key="1">
    <source>
        <dbReference type="ARBA" id="ARBA00023122"/>
    </source>
</evidence>
<dbReference type="PANTHER" id="PTHR43080:SF2">
    <property type="entry name" value="CBS DOMAIN-CONTAINING PROTEIN"/>
    <property type="match status" value="1"/>
</dbReference>
<sequence>MKYLFNDQNIEDDQEWLEGLEHQADPEMKEAVKIQDPISTMTLTKPLIIDLGTSLRHVLDKMQDNKNNCILTLEDGKLGGILTERDILLKVTGKGYDLDLTTLDEFITPNPESVTSDDPVAYALNKMYVGGFRNVPVVNDELYPIGIVSISDIIATIADYFHGEIINLPPLDKLVDKSTQEGG</sequence>
<evidence type="ECO:0000313" key="3">
    <source>
        <dbReference type="EMBL" id="SVA20030.1"/>
    </source>
</evidence>
<accession>A0A381TVL0</accession>
<keyword evidence="1" id="KW-0129">CBS domain</keyword>
<feature type="domain" description="CBS" evidence="2">
    <location>
        <begin position="107"/>
        <end position="165"/>
    </location>
</feature>
<dbReference type="InterPro" id="IPR051257">
    <property type="entry name" value="Diverse_CBS-Domain"/>
</dbReference>
<proteinExistence type="predicted"/>
<gene>
    <name evidence="3" type="ORF">METZ01_LOCUS72884</name>
</gene>
<dbReference type="PROSITE" id="PS51371">
    <property type="entry name" value="CBS"/>
    <property type="match status" value="2"/>
</dbReference>
<reference evidence="3" key="1">
    <citation type="submission" date="2018-05" db="EMBL/GenBank/DDBJ databases">
        <authorList>
            <person name="Lanie J.A."/>
            <person name="Ng W.-L."/>
            <person name="Kazmierczak K.M."/>
            <person name="Andrzejewski T.M."/>
            <person name="Davidsen T.M."/>
            <person name="Wayne K.J."/>
            <person name="Tettelin H."/>
            <person name="Glass J.I."/>
            <person name="Rusch D."/>
            <person name="Podicherti R."/>
            <person name="Tsui H.-C.T."/>
            <person name="Winkler M.E."/>
        </authorList>
    </citation>
    <scope>NUCLEOTIDE SEQUENCE</scope>
</reference>
<dbReference type="InterPro" id="IPR046342">
    <property type="entry name" value="CBS_dom_sf"/>
</dbReference>